<sequence length="164" mass="19170">MSNTAEKLPRGYRYAELHPTQTSIEHAKSALEISKENYKNMMNAEPDPVRRDIYMSYYTMVYNAQNFQEVKEICEKAMKSAQDTREVESIIKRKKKKEIMIWVMGIMMALAITLTGFREVHYYKTPSGNTMEAAEYQGPSIYLDQFDLTFNYDHKGYAFSRQIG</sequence>
<keyword evidence="1" id="KW-0812">Transmembrane</keyword>
<dbReference type="Proteomes" id="UP000230859">
    <property type="component" value="Unassembled WGS sequence"/>
</dbReference>
<feature type="transmembrane region" description="Helical" evidence="1">
    <location>
        <begin position="99"/>
        <end position="117"/>
    </location>
</feature>
<evidence type="ECO:0000313" key="3">
    <source>
        <dbReference type="Proteomes" id="UP000230859"/>
    </source>
</evidence>
<keyword evidence="1" id="KW-1133">Transmembrane helix</keyword>
<keyword evidence="1" id="KW-0472">Membrane</keyword>
<name>A0A2H0LQ17_9BACT</name>
<reference evidence="2 3" key="1">
    <citation type="submission" date="2017-09" db="EMBL/GenBank/DDBJ databases">
        <title>Depth-based differentiation of microbial function through sediment-hosted aquifers and enrichment of novel symbionts in the deep terrestrial subsurface.</title>
        <authorList>
            <person name="Probst A.J."/>
            <person name="Ladd B."/>
            <person name="Jarett J.K."/>
            <person name="Geller-Mcgrath D.E."/>
            <person name="Sieber C.M."/>
            <person name="Emerson J.B."/>
            <person name="Anantharaman K."/>
            <person name="Thomas B.C."/>
            <person name="Malmstrom R."/>
            <person name="Stieglmeier M."/>
            <person name="Klingl A."/>
            <person name="Woyke T."/>
            <person name="Ryan C.M."/>
            <person name="Banfield J.F."/>
        </authorList>
    </citation>
    <scope>NUCLEOTIDE SEQUENCE [LARGE SCALE GENOMIC DNA]</scope>
    <source>
        <strain evidence="2">CG11_big_fil_rev_8_21_14_0_20_45_26</strain>
    </source>
</reference>
<comment type="caution">
    <text evidence="2">The sequence shown here is derived from an EMBL/GenBank/DDBJ whole genome shotgun (WGS) entry which is preliminary data.</text>
</comment>
<gene>
    <name evidence="2" type="ORF">COV74_04400</name>
</gene>
<evidence type="ECO:0000256" key="1">
    <source>
        <dbReference type="SAM" id="Phobius"/>
    </source>
</evidence>
<feature type="non-terminal residue" evidence="2">
    <location>
        <position position="164"/>
    </location>
</feature>
<dbReference type="EMBL" id="PCVY01000041">
    <property type="protein sequence ID" value="PIQ86533.1"/>
    <property type="molecule type" value="Genomic_DNA"/>
</dbReference>
<proteinExistence type="predicted"/>
<accession>A0A2H0LQ17</accession>
<dbReference type="AlphaFoldDB" id="A0A2H0LQ17"/>
<evidence type="ECO:0000313" key="2">
    <source>
        <dbReference type="EMBL" id="PIQ86533.1"/>
    </source>
</evidence>
<protein>
    <submittedName>
        <fullName evidence="2">Uncharacterized protein</fullName>
    </submittedName>
</protein>
<organism evidence="2 3">
    <name type="scientific">Candidatus Abzuiibacterium crystallinum</name>
    <dbReference type="NCBI Taxonomy" id="1974748"/>
    <lineage>
        <taxon>Bacteria</taxon>
        <taxon>Pseudomonadati</taxon>
        <taxon>Candidatus Omnitrophota</taxon>
        <taxon>Candidatus Abzuiibacterium</taxon>
    </lineage>
</organism>